<sequence length="770" mass="82382">MISVALVLAGLGPGVSRGQALPPAPRSLDDLGAQQLFLELVVNQRATGSVVAVTQRQEHFFVAASDLRAVAIPVDGEGEIAVDMLGQVEVTYESSAQRLRIDVPPAWLPAQFLGRDSGIERVRPRASLGMLFGYDVYVNDVDRGATTASTWNELRLFGDFGAFATTGVYRSTLSGSTGRGDRYIRYDTSWRYADDERMLAYEAGDVVTRALPWSSSIRLGGVQVSKDFAVRPDVITYPLPQFAGDAAVPTSVDLFINGYRSSSDQVMPGPFTITNVPFINGAGEATVVTTDALGRQVATTIPFYVTSALLRQGLSDYSFSGGMIRRQYGLRNFDYGEGAGSASYRFGLTDDLTVETHAEGAGSLALAGIGSVARLGNLGVLNTAYSQSHARDDEGGQLSAGYQYTQRRFNLGLQHIRRGRGFNDLSSYDSRYYQLSRESSQLTGSLQMGAFGSLGSGYFDIKAADGTRTRLLNLSWTQSLVAGSSLYLSANRELGGGNWSSMAQVVMPLGRMGGSVSASVQQGADHRLSQRVNYGRSIPSEGGWGWDLGYGRGDDADDYHQASATWRGRAVQLGGGVYGSQGDYSRWGEARGSLVWLDGQLFAANQVRDAFVLVSTDGQAGVPVRYENQLVGETDAHGHLLVPWATAYYAGKYEIDPLGLAANIDTPIVEQRAAVRAGSGYVLRFPMGRVVAASISLVDSQGEPLPVGAVARLDRGGSAYVGWDGLTYLEGLEADNGLTVSLPAGGQCATRFAIDPQADRIAQIGPLTCR</sequence>
<dbReference type="GO" id="GO:0009297">
    <property type="term" value="P:pilus assembly"/>
    <property type="evidence" value="ECO:0007669"/>
    <property type="project" value="InterPro"/>
</dbReference>
<dbReference type="GO" id="GO:0015473">
    <property type="term" value="F:fimbrial usher porin activity"/>
    <property type="evidence" value="ECO:0007669"/>
    <property type="project" value="InterPro"/>
</dbReference>
<dbReference type="AlphaFoldDB" id="A0A172YK43"/>
<dbReference type="InterPro" id="IPR043142">
    <property type="entry name" value="PapC-like_C_sf"/>
</dbReference>
<accession>A0A172YK43</accession>
<evidence type="ECO:0000259" key="1">
    <source>
        <dbReference type="Pfam" id="PF13953"/>
    </source>
</evidence>
<dbReference type="STRING" id="376489.A5892_09245"/>
<dbReference type="KEGG" id="haa:A5892_09245"/>
<dbReference type="Gene3D" id="2.60.40.3110">
    <property type="match status" value="1"/>
</dbReference>
<evidence type="ECO:0000313" key="3">
    <source>
        <dbReference type="Proteomes" id="UP000077875"/>
    </source>
</evidence>
<dbReference type="Pfam" id="PF00577">
    <property type="entry name" value="Usher"/>
    <property type="match status" value="1"/>
</dbReference>
<proteinExistence type="predicted"/>
<dbReference type="PANTHER" id="PTHR30451:SF5">
    <property type="entry name" value="SLR0019 PROTEIN"/>
    <property type="match status" value="1"/>
</dbReference>
<gene>
    <name evidence="2" type="ORF">A5892_09245</name>
</gene>
<dbReference type="InterPro" id="IPR042186">
    <property type="entry name" value="FimD_plug_dom"/>
</dbReference>
<protein>
    <submittedName>
        <fullName evidence="2">Fimbrial assembly protein</fullName>
    </submittedName>
</protein>
<dbReference type="Proteomes" id="UP000077875">
    <property type="component" value="Chromosome"/>
</dbReference>
<dbReference type="EMBL" id="CP015243">
    <property type="protein sequence ID" value="ANF59590.1"/>
    <property type="molecule type" value="Genomic_DNA"/>
</dbReference>
<dbReference type="GO" id="GO:0009279">
    <property type="term" value="C:cell outer membrane"/>
    <property type="evidence" value="ECO:0007669"/>
    <property type="project" value="TreeGrafter"/>
</dbReference>
<dbReference type="Pfam" id="PF13953">
    <property type="entry name" value="PapC_C"/>
    <property type="match status" value="1"/>
</dbReference>
<name>A0A172YK43_9GAMM</name>
<dbReference type="InterPro" id="IPR025949">
    <property type="entry name" value="PapC-like_C"/>
</dbReference>
<dbReference type="PANTHER" id="PTHR30451">
    <property type="entry name" value="OUTER MEMBRANE USHER PROTEIN"/>
    <property type="match status" value="1"/>
</dbReference>
<organism evidence="2 3">
    <name type="scientific">Halotalea alkalilenta</name>
    <dbReference type="NCBI Taxonomy" id="376489"/>
    <lineage>
        <taxon>Bacteria</taxon>
        <taxon>Pseudomonadati</taxon>
        <taxon>Pseudomonadota</taxon>
        <taxon>Gammaproteobacteria</taxon>
        <taxon>Oceanospirillales</taxon>
        <taxon>Halomonadaceae</taxon>
        <taxon>Halotalea</taxon>
    </lineage>
</organism>
<dbReference type="Gene3D" id="2.60.40.2070">
    <property type="match status" value="1"/>
</dbReference>
<feature type="domain" description="PapC-like C-terminal" evidence="1">
    <location>
        <begin position="695"/>
        <end position="754"/>
    </location>
</feature>
<dbReference type="Gene3D" id="2.60.40.2610">
    <property type="entry name" value="Outer membrane usher protein FimD, plug domain"/>
    <property type="match status" value="1"/>
</dbReference>
<keyword evidence="3" id="KW-1185">Reference proteome</keyword>
<reference evidence="2 3" key="1">
    <citation type="submission" date="2016-04" db="EMBL/GenBank/DDBJ databases">
        <title>Complete Genome Sequence of Halotalea alkalilenta IHB B 13600.</title>
        <authorList>
            <person name="Swarnkar M.K."/>
            <person name="Sharma A."/>
            <person name="Kaushal K."/>
            <person name="Soni R."/>
            <person name="Rana S."/>
            <person name="Singh A.K."/>
            <person name="Gulati A."/>
        </authorList>
    </citation>
    <scope>NUCLEOTIDE SEQUENCE [LARGE SCALE GENOMIC DNA]</scope>
    <source>
        <strain evidence="2 3">IHB B 13600</strain>
    </source>
</reference>
<dbReference type="InterPro" id="IPR000015">
    <property type="entry name" value="Fimb_usher"/>
</dbReference>
<evidence type="ECO:0000313" key="2">
    <source>
        <dbReference type="EMBL" id="ANF59590.1"/>
    </source>
</evidence>